<dbReference type="Proteomes" id="UP000762676">
    <property type="component" value="Unassembled WGS sequence"/>
</dbReference>
<dbReference type="AlphaFoldDB" id="A0AAV4ECG6"/>
<comment type="caution">
    <text evidence="2">The sequence shown here is derived from an EMBL/GenBank/DDBJ whole genome shotgun (WGS) entry which is preliminary data.</text>
</comment>
<dbReference type="InterPro" id="IPR027417">
    <property type="entry name" value="P-loop_NTPase"/>
</dbReference>
<evidence type="ECO:0000313" key="2">
    <source>
        <dbReference type="EMBL" id="GFR58366.1"/>
    </source>
</evidence>
<keyword evidence="3" id="KW-1185">Reference proteome</keyword>
<evidence type="ECO:0008006" key="4">
    <source>
        <dbReference type="Google" id="ProtNLM"/>
    </source>
</evidence>
<proteinExistence type="predicted"/>
<dbReference type="InterPro" id="IPR051135">
    <property type="entry name" value="Gal/GlcNAc/GalNAc_ST"/>
</dbReference>
<keyword evidence="1" id="KW-1133">Transmembrane helix</keyword>
<dbReference type="PANTHER" id="PTHR10704:SF44">
    <property type="entry name" value="LD35051P-RELATED"/>
    <property type="match status" value="1"/>
</dbReference>
<evidence type="ECO:0000313" key="3">
    <source>
        <dbReference type="Proteomes" id="UP000762676"/>
    </source>
</evidence>
<dbReference type="GO" id="GO:0006044">
    <property type="term" value="P:N-acetylglucosamine metabolic process"/>
    <property type="evidence" value="ECO:0007669"/>
    <property type="project" value="TreeGrafter"/>
</dbReference>
<dbReference type="GO" id="GO:0001517">
    <property type="term" value="F:N-acetylglucosamine 6-O-sulfotransferase activity"/>
    <property type="evidence" value="ECO:0007669"/>
    <property type="project" value="TreeGrafter"/>
</dbReference>
<sequence>MRSIRSRWVNAFLFILLNILVFFAVRHLFTTGMPYGSVLRAVTTLSLGNPDKSEERDTTNREPVKKKQQTLLVTFGRSGSSFTSDIIAHNEEVFYTFEPLSFFTRQKERASVPRHLLTEDYEDFARRIIESYLTCSFDLDTLKSLANSHLKSNSTKDFASCFEATVKRSLSYIYTPFMITVSGQYSRHAV</sequence>
<organism evidence="2 3">
    <name type="scientific">Elysia marginata</name>
    <dbReference type="NCBI Taxonomy" id="1093978"/>
    <lineage>
        <taxon>Eukaryota</taxon>
        <taxon>Metazoa</taxon>
        <taxon>Spiralia</taxon>
        <taxon>Lophotrochozoa</taxon>
        <taxon>Mollusca</taxon>
        <taxon>Gastropoda</taxon>
        <taxon>Heterobranchia</taxon>
        <taxon>Euthyneura</taxon>
        <taxon>Panpulmonata</taxon>
        <taxon>Sacoglossa</taxon>
        <taxon>Placobranchoidea</taxon>
        <taxon>Plakobranchidae</taxon>
        <taxon>Elysia</taxon>
    </lineage>
</organism>
<keyword evidence="1" id="KW-0472">Membrane</keyword>
<feature type="transmembrane region" description="Helical" evidence="1">
    <location>
        <begin position="12"/>
        <end position="29"/>
    </location>
</feature>
<dbReference type="Gene3D" id="3.40.50.300">
    <property type="entry name" value="P-loop containing nucleotide triphosphate hydrolases"/>
    <property type="match status" value="1"/>
</dbReference>
<dbReference type="GO" id="GO:0006790">
    <property type="term" value="P:sulfur compound metabolic process"/>
    <property type="evidence" value="ECO:0007669"/>
    <property type="project" value="TreeGrafter"/>
</dbReference>
<evidence type="ECO:0000256" key="1">
    <source>
        <dbReference type="SAM" id="Phobius"/>
    </source>
</evidence>
<dbReference type="EMBL" id="BMAT01000042">
    <property type="protein sequence ID" value="GFR58366.1"/>
    <property type="molecule type" value="Genomic_DNA"/>
</dbReference>
<keyword evidence="1" id="KW-0812">Transmembrane</keyword>
<dbReference type="PANTHER" id="PTHR10704">
    <property type="entry name" value="CARBOHYDRATE SULFOTRANSFERASE"/>
    <property type="match status" value="1"/>
</dbReference>
<protein>
    <recommendedName>
        <fullName evidence="4">Sulfotransferase domain-containing protein</fullName>
    </recommendedName>
</protein>
<reference evidence="2 3" key="1">
    <citation type="journal article" date="2021" name="Elife">
        <title>Chloroplast acquisition without the gene transfer in kleptoplastic sea slugs, Plakobranchus ocellatus.</title>
        <authorList>
            <person name="Maeda T."/>
            <person name="Takahashi S."/>
            <person name="Yoshida T."/>
            <person name="Shimamura S."/>
            <person name="Takaki Y."/>
            <person name="Nagai Y."/>
            <person name="Toyoda A."/>
            <person name="Suzuki Y."/>
            <person name="Arimoto A."/>
            <person name="Ishii H."/>
            <person name="Satoh N."/>
            <person name="Nishiyama T."/>
            <person name="Hasebe M."/>
            <person name="Maruyama T."/>
            <person name="Minagawa J."/>
            <person name="Obokata J."/>
            <person name="Shigenobu S."/>
        </authorList>
    </citation>
    <scope>NUCLEOTIDE SEQUENCE [LARGE SCALE GENOMIC DNA]</scope>
</reference>
<name>A0AAV4ECG6_9GAST</name>
<gene>
    <name evidence="2" type="ORF">ElyMa_000027500</name>
</gene>
<accession>A0AAV4ECG6</accession>